<dbReference type="VEuPathDB" id="TriTrypDB:LPAL13_320034900"/>
<reference evidence="8 9" key="1">
    <citation type="journal article" date="2015" name="Sci. Rep.">
        <title>The genome of Leishmania panamensis: insights into genomics of the L. (Viannia) subgenus.</title>
        <authorList>
            <person name="Llanes A."/>
            <person name="Restrepo C.M."/>
            <person name="Vecchio G.D."/>
            <person name="Anguizola F.J."/>
            <person name="Lleonart R."/>
        </authorList>
    </citation>
    <scope>NUCLEOTIDE SEQUENCE [LARGE SCALE GENOMIC DNA]</scope>
    <source>
        <strain evidence="8 9">MHOM/PA/94/PSC-1</strain>
    </source>
</reference>
<dbReference type="GO" id="GO:0030008">
    <property type="term" value="C:TRAPP complex"/>
    <property type="evidence" value="ECO:0007669"/>
    <property type="project" value="UniProtKB-UniRule"/>
</dbReference>
<dbReference type="PANTHER" id="PTHR23249">
    <property type="entry name" value="TRAFFICKING PROTEIN PARTICLE COMPLEX SUBUNIT"/>
    <property type="match status" value="1"/>
</dbReference>
<evidence type="ECO:0000256" key="4">
    <source>
        <dbReference type="ARBA" id="ARBA00022892"/>
    </source>
</evidence>
<dbReference type="OrthoDB" id="246406at2759"/>
<dbReference type="GO" id="GO:0005783">
    <property type="term" value="C:endoplasmic reticulum"/>
    <property type="evidence" value="ECO:0007669"/>
    <property type="project" value="UniProtKB-SubCell"/>
</dbReference>
<dbReference type="InterPro" id="IPR011012">
    <property type="entry name" value="Longin-like_dom_sf"/>
</dbReference>
<dbReference type="SUPFAM" id="SSF64356">
    <property type="entry name" value="SNARE-like"/>
    <property type="match status" value="1"/>
</dbReference>
<keyword evidence="2 7" id="KW-0813">Transport</keyword>
<protein>
    <recommendedName>
        <fullName evidence="7">Trafficking protein particle complex subunit</fullName>
    </recommendedName>
</protein>
<dbReference type="SMART" id="SM01399">
    <property type="entry name" value="Sybindin"/>
    <property type="match status" value="1"/>
</dbReference>
<dbReference type="GO" id="GO:0006888">
    <property type="term" value="P:endoplasmic reticulum to Golgi vesicle-mediated transport"/>
    <property type="evidence" value="ECO:0007669"/>
    <property type="project" value="UniProtKB-UniRule"/>
</dbReference>
<dbReference type="GeneID" id="22578027"/>
<comment type="subcellular location">
    <subcellularLocation>
        <location evidence="7">Endoplasmic reticulum</location>
    </subcellularLocation>
    <subcellularLocation>
        <location evidence="7">Golgi apparatus</location>
        <location evidence="7">cis-Golgi network</location>
    </subcellularLocation>
    <subcellularLocation>
        <location evidence="1">Golgi apparatus</location>
    </subcellularLocation>
</comment>
<evidence type="ECO:0000256" key="1">
    <source>
        <dbReference type="ARBA" id="ARBA00004555"/>
    </source>
</evidence>
<name>A0A088RZ36_LEIPA</name>
<dbReference type="KEGG" id="lpan:LPMP_322860"/>
<keyword evidence="4 7" id="KW-0931">ER-Golgi transport</keyword>
<dbReference type="PANTHER" id="PTHR23249:SF15">
    <property type="entry name" value="TRAFFICKING PROTEIN PARTICLE COMPLEX SUBUNIT 4"/>
    <property type="match status" value="1"/>
</dbReference>
<dbReference type="InterPro" id="IPR007233">
    <property type="entry name" value="TRAPPC"/>
</dbReference>
<dbReference type="Pfam" id="PF04099">
    <property type="entry name" value="Sybindin"/>
    <property type="match status" value="1"/>
</dbReference>
<evidence type="ECO:0000256" key="3">
    <source>
        <dbReference type="ARBA" id="ARBA00022824"/>
    </source>
</evidence>
<proteinExistence type="inferred from homology"/>
<dbReference type="RefSeq" id="XP_010701971.1">
    <property type="nucleotide sequence ID" value="XM_010703669.1"/>
</dbReference>
<keyword evidence="5 7" id="KW-0333">Golgi apparatus</keyword>
<dbReference type="VEuPathDB" id="TriTrypDB:LPMP_322860"/>
<dbReference type="eggNOG" id="KOG3369">
    <property type="taxonomic scope" value="Eukaryota"/>
</dbReference>
<evidence type="ECO:0000256" key="7">
    <source>
        <dbReference type="RuleBase" id="RU366065"/>
    </source>
</evidence>
<dbReference type="Proteomes" id="UP000063063">
    <property type="component" value="Chromosome 32"/>
</dbReference>
<gene>
    <name evidence="8" type="ORF">LPMP_322860</name>
</gene>
<evidence type="ECO:0000256" key="6">
    <source>
        <dbReference type="ARBA" id="ARBA00038179"/>
    </source>
</evidence>
<keyword evidence="9" id="KW-1185">Reference proteome</keyword>
<evidence type="ECO:0000313" key="9">
    <source>
        <dbReference type="Proteomes" id="UP000063063"/>
    </source>
</evidence>
<dbReference type="FunFam" id="3.30.450.70:FF:000019">
    <property type="entry name" value="Sybindin-like family, putative"/>
    <property type="match status" value="1"/>
</dbReference>
<keyword evidence="3 7" id="KW-0256">Endoplasmic reticulum</keyword>
<organism evidence="8 9">
    <name type="scientific">Leishmania panamensis</name>
    <dbReference type="NCBI Taxonomy" id="5679"/>
    <lineage>
        <taxon>Eukaryota</taxon>
        <taxon>Discoba</taxon>
        <taxon>Euglenozoa</taxon>
        <taxon>Kinetoplastea</taxon>
        <taxon>Metakinetoplastina</taxon>
        <taxon>Trypanosomatida</taxon>
        <taxon>Trypanosomatidae</taxon>
        <taxon>Leishmaniinae</taxon>
        <taxon>Leishmania</taxon>
        <taxon>Leishmania guyanensis species complex</taxon>
    </lineage>
</organism>
<evidence type="ECO:0000256" key="5">
    <source>
        <dbReference type="ARBA" id="ARBA00023034"/>
    </source>
</evidence>
<evidence type="ECO:0000313" key="8">
    <source>
        <dbReference type="EMBL" id="AIO01171.1"/>
    </source>
</evidence>
<dbReference type="EMBL" id="CP009401">
    <property type="protein sequence ID" value="AIO01171.1"/>
    <property type="molecule type" value="Genomic_DNA"/>
</dbReference>
<sequence>MVVHLLWIINQSGQLITKTAFTSPDNIGELGANPDMQLTLSSVLFSTCGMSQQLTPNADPLDSACMTLIECKEHNIHVYETPTSVKFVLFSDNRTMECRKLFKELHALYAEFATKNPFHTVDDAGIGQPIRIPAFTEAIRATVAKYQRV</sequence>
<dbReference type="AlphaFoldDB" id="A0A088RZ36"/>
<dbReference type="Gene3D" id="3.30.450.70">
    <property type="match status" value="1"/>
</dbReference>
<comment type="subunit">
    <text evidence="7">Part of the multisubunit transport protein particle (TRAPP) complex.</text>
</comment>
<dbReference type="GO" id="GO:0005794">
    <property type="term" value="C:Golgi apparatus"/>
    <property type="evidence" value="ECO:0007669"/>
    <property type="project" value="UniProtKB-SubCell"/>
</dbReference>
<comment type="similarity">
    <text evidence="6">Belongs to the TRAPP small subunits family. TRAPPC4 subfamily.</text>
</comment>
<evidence type="ECO:0000256" key="2">
    <source>
        <dbReference type="ARBA" id="ARBA00022448"/>
    </source>
</evidence>
<accession>A0A088RZ36</accession>